<dbReference type="RefSeq" id="WP_021235613.1">
    <property type="nucleotide sequence ID" value="NZ_ATHL01000127.1"/>
</dbReference>
<accession>T0H9R7</accession>
<gene>
    <name evidence="2" type="ORF">L284_19330</name>
</gene>
<proteinExistence type="predicted"/>
<organism evidence="2 3">
    <name type="scientific">Novosphingobium lindaniclasticum LE124</name>
    <dbReference type="NCBI Taxonomy" id="1096930"/>
    <lineage>
        <taxon>Bacteria</taxon>
        <taxon>Pseudomonadati</taxon>
        <taxon>Pseudomonadota</taxon>
        <taxon>Alphaproteobacteria</taxon>
        <taxon>Sphingomonadales</taxon>
        <taxon>Sphingomonadaceae</taxon>
        <taxon>Novosphingobium</taxon>
    </lineage>
</organism>
<dbReference type="PATRIC" id="fig|1096930.3.peg.3808"/>
<reference evidence="2 3" key="1">
    <citation type="journal article" date="2013" name="Genome Announc.">
        <title>Genome Sequence of Novosphingobium lindaniclasticum LE124T, Isolated from a Hexachlorocyclohexane Dumpsite.</title>
        <authorList>
            <person name="Saxena A."/>
            <person name="Nayyar N."/>
            <person name="Sangwan N."/>
            <person name="Kumari R."/>
            <person name="Khurana J.P."/>
            <person name="Lal R."/>
        </authorList>
    </citation>
    <scope>NUCLEOTIDE SEQUENCE [LARGE SCALE GENOMIC DNA]</scope>
    <source>
        <strain evidence="2 3">LE124</strain>
    </source>
</reference>
<evidence type="ECO:0000313" key="2">
    <source>
        <dbReference type="EMBL" id="EQB09752.1"/>
    </source>
</evidence>
<dbReference type="OrthoDB" id="7428630at2"/>
<sequence>MSRRASILAPGNPGHPFRRSLPRHVCRSVKPPAIEAAENARAKAAWQMTGGDWRSFLSAYCTALVAAVTFIA</sequence>
<protein>
    <submittedName>
        <fullName evidence="2">Uncharacterized protein</fullName>
    </submittedName>
</protein>
<dbReference type="Proteomes" id="UP000015527">
    <property type="component" value="Unassembled WGS sequence"/>
</dbReference>
<comment type="caution">
    <text evidence="2">The sequence shown here is derived from an EMBL/GenBank/DDBJ whole genome shotgun (WGS) entry which is preliminary data.</text>
</comment>
<name>T0H9R7_9SPHN</name>
<dbReference type="AlphaFoldDB" id="T0H9R7"/>
<evidence type="ECO:0000256" key="1">
    <source>
        <dbReference type="SAM" id="MobiDB-lite"/>
    </source>
</evidence>
<keyword evidence="3" id="KW-1185">Reference proteome</keyword>
<feature type="region of interest" description="Disordered" evidence="1">
    <location>
        <begin position="1"/>
        <end position="20"/>
    </location>
</feature>
<dbReference type="EMBL" id="ATHL01000127">
    <property type="protein sequence ID" value="EQB09752.1"/>
    <property type="molecule type" value="Genomic_DNA"/>
</dbReference>
<evidence type="ECO:0000313" key="3">
    <source>
        <dbReference type="Proteomes" id="UP000015527"/>
    </source>
</evidence>